<dbReference type="SUPFAM" id="SSF51658">
    <property type="entry name" value="Xylose isomerase-like"/>
    <property type="match status" value="1"/>
</dbReference>
<dbReference type="PANTHER" id="PTHR12110:SF53">
    <property type="entry name" value="BLR5974 PROTEIN"/>
    <property type="match status" value="1"/>
</dbReference>
<keyword evidence="3" id="KW-0456">Lyase</keyword>
<dbReference type="PANTHER" id="PTHR12110">
    <property type="entry name" value="HYDROXYPYRUVATE ISOMERASE"/>
    <property type="match status" value="1"/>
</dbReference>
<dbReference type="AlphaFoldDB" id="A0A517QNI9"/>
<dbReference type="Pfam" id="PF01261">
    <property type="entry name" value="AP_endonuc_2"/>
    <property type="match status" value="1"/>
</dbReference>
<keyword evidence="4" id="KW-1185">Reference proteome</keyword>
<dbReference type="Gene3D" id="3.20.20.150">
    <property type="entry name" value="Divalent-metal-dependent TIM barrel enzymes"/>
    <property type="match status" value="1"/>
</dbReference>
<evidence type="ECO:0000259" key="2">
    <source>
        <dbReference type="Pfam" id="PF01261"/>
    </source>
</evidence>
<organism evidence="3 4">
    <name type="scientific">Thalassoglobus polymorphus</name>
    <dbReference type="NCBI Taxonomy" id="2527994"/>
    <lineage>
        <taxon>Bacteria</taxon>
        <taxon>Pseudomonadati</taxon>
        <taxon>Planctomycetota</taxon>
        <taxon>Planctomycetia</taxon>
        <taxon>Planctomycetales</taxon>
        <taxon>Planctomycetaceae</taxon>
        <taxon>Thalassoglobus</taxon>
    </lineage>
</organism>
<dbReference type="RefSeq" id="WP_231739997.1">
    <property type="nucleotide sequence ID" value="NZ_CP036267.1"/>
</dbReference>
<feature type="region of interest" description="Disordered" evidence="1">
    <location>
        <begin position="28"/>
        <end position="48"/>
    </location>
</feature>
<dbReference type="EMBL" id="CP036267">
    <property type="protein sequence ID" value="QDT33189.1"/>
    <property type="molecule type" value="Genomic_DNA"/>
</dbReference>
<dbReference type="EC" id="4.2.1.44" evidence="3"/>
<dbReference type="Proteomes" id="UP000315724">
    <property type="component" value="Chromosome"/>
</dbReference>
<sequence>MSGEMNINRRQLLAGAALAGTMGLSSFAQGQKPEVPQEQPRPPVKRTPRIATSTYSYWRFRPDTKLSIEECIDLAANAGFDGVEVLHIQMQDESNAALQRIKQRAFRNGIDLCGCSTHQSFVSPDADKRQRNIDHTIHCIELAYALGIPTIRVNTGRWGTIKSFDELMAKKGIEPILPGHTEDEGFKWVIDSLEKCLPKAEECGVVLGLENHWGLGRTAEGVIRVIDAIDSPWLQATLDTGNFLERQYEQYELLAPYAAFVQAKTYFGGGTWYTLEIDYERVAKILSDVNYTGYVSLEFEGKEAHETAIPKSLQMLRKSFGE</sequence>
<evidence type="ECO:0000313" key="4">
    <source>
        <dbReference type="Proteomes" id="UP000315724"/>
    </source>
</evidence>
<name>A0A517QNI9_9PLAN</name>
<protein>
    <submittedName>
        <fullName evidence="3">Inosose dehydratase</fullName>
        <ecNumber evidence="3">4.2.1.44</ecNumber>
    </submittedName>
</protein>
<feature type="domain" description="Xylose isomerase-like TIM barrel" evidence="2">
    <location>
        <begin position="72"/>
        <end position="318"/>
    </location>
</feature>
<accession>A0A517QNI9</accession>
<dbReference type="InterPro" id="IPR050312">
    <property type="entry name" value="IolE/XylAMocC-like"/>
</dbReference>
<proteinExistence type="predicted"/>
<evidence type="ECO:0000256" key="1">
    <source>
        <dbReference type="SAM" id="MobiDB-lite"/>
    </source>
</evidence>
<gene>
    <name evidence="3" type="primary">iolE_2</name>
    <name evidence="3" type="ORF">Mal48_24420</name>
</gene>
<dbReference type="InterPro" id="IPR036237">
    <property type="entry name" value="Xyl_isomerase-like_sf"/>
</dbReference>
<reference evidence="3 4" key="1">
    <citation type="submission" date="2019-02" db="EMBL/GenBank/DDBJ databases">
        <title>Deep-cultivation of Planctomycetes and their phenomic and genomic characterization uncovers novel biology.</title>
        <authorList>
            <person name="Wiegand S."/>
            <person name="Jogler M."/>
            <person name="Boedeker C."/>
            <person name="Pinto D."/>
            <person name="Vollmers J."/>
            <person name="Rivas-Marin E."/>
            <person name="Kohn T."/>
            <person name="Peeters S.H."/>
            <person name="Heuer A."/>
            <person name="Rast P."/>
            <person name="Oberbeckmann S."/>
            <person name="Bunk B."/>
            <person name="Jeske O."/>
            <person name="Meyerdierks A."/>
            <person name="Storesund J.E."/>
            <person name="Kallscheuer N."/>
            <person name="Luecker S."/>
            <person name="Lage O.M."/>
            <person name="Pohl T."/>
            <person name="Merkel B.J."/>
            <person name="Hornburger P."/>
            <person name="Mueller R.-W."/>
            <person name="Bruemmer F."/>
            <person name="Labrenz M."/>
            <person name="Spormann A.M."/>
            <person name="Op den Camp H."/>
            <person name="Overmann J."/>
            <person name="Amann R."/>
            <person name="Jetten M.S.M."/>
            <person name="Mascher T."/>
            <person name="Medema M.H."/>
            <person name="Devos D.P."/>
            <person name="Kaster A.-K."/>
            <person name="Ovreas L."/>
            <person name="Rohde M."/>
            <person name="Galperin M.Y."/>
            <person name="Jogler C."/>
        </authorList>
    </citation>
    <scope>NUCLEOTIDE SEQUENCE [LARGE SCALE GENOMIC DNA]</scope>
    <source>
        <strain evidence="3 4">Mal48</strain>
    </source>
</reference>
<dbReference type="GO" id="GO:0050114">
    <property type="term" value="F:myo-inosose-2 dehydratase activity"/>
    <property type="evidence" value="ECO:0007669"/>
    <property type="project" value="UniProtKB-EC"/>
</dbReference>
<dbReference type="KEGG" id="tpol:Mal48_24420"/>
<evidence type="ECO:0000313" key="3">
    <source>
        <dbReference type="EMBL" id="QDT33189.1"/>
    </source>
</evidence>
<dbReference type="InterPro" id="IPR013022">
    <property type="entry name" value="Xyl_isomerase-like_TIM-brl"/>
</dbReference>